<comment type="caution">
    <text evidence="6">The sequence shown here is derived from an EMBL/GenBank/DDBJ whole genome shotgun (WGS) entry which is preliminary data.</text>
</comment>
<keyword evidence="4" id="KW-0472">Membrane</keyword>
<dbReference type="CDD" id="cd06225">
    <property type="entry name" value="HAMP"/>
    <property type="match status" value="1"/>
</dbReference>
<dbReference type="GO" id="GO:0007165">
    <property type="term" value="P:signal transduction"/>
    <property type="evidence" value="ECO:0007669"/>
    <property type="project" value="InterPro"/>
</dbReference>
<keyword evidence="7" id="KW-1185">Reference proteome</keyword>
<name>A0A8J3JXS9_9ACTN</name>
<dbReference type="InterPro" id="IPR003660">
    <property type="entry name" value="HAMP_dom"/>
</dbReference>
<evidence type="ECO:0000313" key="6">
    <source>
        <dbReference type="EMBL" id="GIF93036.1"/>
    </source>
</evidence>
<accession>A0A8J3JXS9</accession>
<evidence type="ECO:0000259" key="5">
    <source>
        <dbReference type="PROSITE" id="PS50885"/>
    </source>
</evidence>
<dbReference type="PROSITE" id="PS50885">
    <property type="entry name" value="HAMP"/>
    <property type="match status" value="1"/>
</dbReference>
<proteinExistence type="predicted"/>
<protein>
    <recommendedName>
        <fullName evidence="5">HAMP domain-containing protein</fullName>
    </recommendedName>
</protein>
<dbReference type="EMBL" id="BONG01000055">
    <property type="protein sequence ID" value="GIF93036.1"/>
    <property type="molecule type" value="Genomic_DNA"/>
</dbReference>
<dbReference type="Gene3D" id="6.10.340.10">
    <property type="match status" value="1"/>
</dbReference>
<keyword evidence="2 4" id="KW-1133">Transmembrane helix</keyword>
<dbReference type="AlphaFoldDB" id="A0A8J3JXS9"/>
<gene>
    <name evidence="6" type="ORF">Cch02nite_64800</name>
</gene>
<dbReference type="Gene3D" id="3.30.70.270">
    <property type="match status" value="1"/>
</dbReference>
<dbReference type="InterPro" id="IPR052163">
    <property type="entry name" value="DGC-Regulatory_Protein"/>
</dbReference>
<dbReference type="SUPFAM" id="SSF158472">
    <property type="entry name" value="HAMP domain-like"/>
    <property type="match status" value="1"/>
</dbReference>
<dbReference type="SUPFAM" id="SSF55073">
    <property type="entry name" value="Nucleotide cyclase"/>
    <property type="match status" value="1"/>
</dbReference>
<evidence type="ECO:0000313" key="7">
    <source>
        <dbReference type="Proteomes" id="UP000619293"/>
    </source>
</evidence>
<dbReference type="InterPro" id="IPR000160">
    <property type="entry name" value="GGDEF_dom"/>
</dbReference>
<dbReference type="PANTHER" id="PTHR46663">
    <property type="entry name" value="DIGUANYLATE CYCLASE DGCT-RELATED"/>
    <property type="match status" value="1"/>
</dbReference>
<dbReference type="Pfam" id="PF00990">
    <property type="entry name" value="GGDEF"/>
    <property type="match status" value="1"/>
</dbReference>
<keyword evidence="1 4" id="KW-0812">Transmembrane</keyword>
<dbReference type="Pfam" id="PF00672">
    <property type="entry name" value="HAMP"/>
    <property type="match status" value="1"/>
</dbReference>
<evidence type="ECO:0000256" key="4">
    <source>
        <dbReference type="SAM" id="Phobius"/>
    </source>
</evidence>
<feature type="region of interest" description="Disordered" evidence="3">
    <location>
        <begin position="152"/>
        <end position="192"/>
    </location>
</feature>
<dbReference type="PANTHER" id="PTHR46663:SF4">
    <property type="entry name" value="DIGUANYLATE CYCLASE DGCT-RELATED"/>
    <property type="match status" value="1"/>
</dbReference>
<dbReference type="Proteomes" id="UP000619293">
    <property type="component" value="Unassembled WGS sequence"/>
</dbReference>
<evidence type="ECO:0000256" key="2">
    <source>
        <dbReference type="ARBA" id="ARBA00022989"/>
    </source>
</evidence>
<reference evidence="6 7" key="1">
    <citation type="submission" date="2021-01" db="EMBL/GenBank/DDBJ databases">
        <title>Whole genome shotgun sequence of Catellatospora chokoriensis NBRC 107358.</title>
        <authorList>
            <person name="Komaki H."/>
            <person name="Tamura T."/>
        </authorList>
    </citation>
    <scope>NUCLEOTIDE SEQUENCE [LARGE SCALE GENOMIC DNA]</scope>
    <source>
        <strain evidence="6 7">NBRC 107358</strain>
    </source>
</reference>
<dbReference type="InterPro" id="IPR043128">
    <property type="entry name" value="Rev_trsase/Diguanyl_cyclase"/>
</dbReference>
<dbReference type="SMART" id="SM00304">
    <property type="entry name" value="HAMP"/>
    <property type="match status" value="1"/>
</dbReference>
<evidence type="ECO:0000256" key="3">
    <source>
        <dbReference type="SAM" id="MobiDB-lite"/>
    </source>
</evidence>
<sequence length="192" mass="19897">MRAAQDKIVGAVLLEYTPLYRQLFAAGDKTRQIIVTASVTGMAAALALGYVLARGLVRDLRRLTVAADLLASGDASARAVIGSRGELGELATAFNDMAAQIAAQKAALTELAARDPLTGLLNRRAFESRMGEALAHAGRAGAPMALLRLDFEPLQGGQRPARPSGRRPGPAYRRGPAGGGAEGGGRGGPARR</sequence>
<dbReference type="InterPro" id="IPR029787">
    <property type="entry name" value="Nucleotide_cyclase"/>
</dbReference>
<feature type="domain" description="HAMP" evidence="5">
    <location>
        <begin position="54"/>
        <end position="106"/>
    </location>
</feature>
<feature type="transmembrane region" description="Helical" evidence="4">
    <location>
        <begin position="33"/>
        <end position="53"/>
    </location>
</feature>
<evidence type="ECO:0000256" key="1">
    <source>
        <dbReference type="ARBA" id="ARBA00022692"/>
    </source>
</evidence>
<feature type="compositionally biased region" description="Gly residues" evidence="3">
    <location>
        <begin position="176"/>
        <end position="192"/>
    </location>
</feature>
<feature type="compositionally biased region" description="Low complexity" evidence="3">
    <location>
        <begin position="156"/>
        <end position="175"/>
    </location>
</feature>
<organism evidence="6 7">
    <name type="scientific">Catellatospora chokoriensis</name>
    <dbReference type="NCBI Taxonomy" id="310353"/>
    <lineage>
        <taxon>Bacteria</taxon>
        <taxon>Bacillati</taxon>
        <taxon>Actinomycetota</taxon>
        <taxon>Actinomycetes</taxon>
        <taxon>Micromonosporales</taxon>
        <taxon>Micromonosporaceae</taxon>
        <taxon>Catellatospora</taxon>
    </lineage>
</organism>
<dbReference type="GO" id="GO:0016020">
    <property type="term" value="C:membrane"/>
    <property type="evidence" value="ECO:0007669"/>
    <property type="project" value="InterPro"/>
</dbReference>